<name>A5CZD7_PELTS</name>
<evidence type="ECO:0000313" key="1">
    <source>
        <dbReference type="EMBL" id="BAF60633.1"/>
    </source>
</evidence>
<reference evidence="2" key="1">
    <citation type="journal article" date="2008" name="Genome Res.">
        <title>The genome of Pelotomaculum thermopropionicum reveals niche-associated evolution in anaerobic microbiota.</title>
        <authorList>
            <person name="Kosaka T."/>
            <person name="Kato S."/>
            <person name="Shimoyama T."/>
            <person name="Ishii S."/>
            <person name="Abe T."/>
            <person name="Watanabe K."/>
        </authorList>
    </citation>
    <scope>NUCLEOTIDE SEQUENCE [LARGE SCALE GENOMIC DNA]</scope>
    <source>
        <strain evidence="2">DSM 13744 / JCM 10971 / SI</strain>
    </source>
</reference>
<dbReference type="EMBL" id="AP009389">
    <property type="protein sequence ID" value="BAF60633.1"/>
    <property type="molecule type" value="Genomic_DNA"/>
</dbReference>
<accession>A5CZD7</accession>
<sequence length="139" mass="15428">MYPEVLEFLESLGLSERNKAYVNFIHELYEYAESGKTGGDLADLVLNLADMVEQENLNGKQAVKVVVLGMVKMLEKAFEAFDLDEALRLMSDIASVVLYLRLTQRVDGDFLDSISGMLANVALLVDAAYSHQDGADYLN</sequence>
<dbReference type="STRING" id="370438.PTH_2452"/>
<dbReference type="HOGENOM" id="CLU_1843231_0_0_9"/>
<dbReference type="Proteomes" id="UP000006556">
    <property type="component" value="Chromosome"/>
</dbReference>
<evidence type="ECO:0000313" key="2">
    <source>
        <dbReference type="Proteomes" id="UP000006556"/>
    </source>
</evidence>
<protein>
    <submittedName>
        <fullName evidence="1">Uncharacterized protein</fullName>
    </submittedName>
</protein>
<dbReference type="KEGG" id="pth:PTH_2452"/>
<dbReference type="AlphaFoldDB" id="A5CZD7"/>
<organism evidence="1 2">
    <name type="scientific">Pelotomaculum thermopropionicum (strain DSM 13744 / JCM 10971 / SI)</name>
    <dbReference type="NCBI Taxonomy" id="370438"/>
    <lineage>
        <taxon>Bacteria</taxon>
        <taxon>Bacillati</taxon>
        <taxon>Bacillota</taxon>
        <taxon>Clostridia</taxon>
        <taxon>Eubacteriales</taxon>
        <taxon>Desulfotomaculaceae</taxon>
        <taxon>Pelotomaculum</taxon>
    </lineage>
</organism>
<proteinExistence type="predicted"/>
<gene>
    <name evidence="1" type="ordered locus">PTH_2452</name>
</gene>
<keyword evidence="2" id="KW-1185">Reference proteome</keyword>